<accession>A0A0N0P3D2</accession>
<name>A0A0N0P3D2_LEPSE</name>
<evidence type="ECO:0000313" key="2">
    <source>
        <dbReference type="Proteomes" id="UP000038009"/>
    </source>
</evidence>
<protein>
    <submittedName>
        <fullName evidence="1">Uncharacterized protein</fullName>
    </submittedName>
</protein>
<proteinExistence type="predicted"/>
<dbReference type="Proteomes" id="UP000038009">
    <property type="component" value="Unassembled WGS sequence"/>
</dbReference>
<dbReference type="OMA" id="MWEDEVR"/>
<dbReference type="EMBL" id="LJSK01000302">
    <property type="protein sequence ID" value="KPI83989.1"/>
    <property type="molecule type" value="Genomic_DNA"/>
</dbReference>
<dbReference type="VEuPathDB" id="TriTrypDB:Lsey_0302_0060"/>
<comment type="caution">
    <text evidence="1">The sequence shown here is derived from an EMBL/GenBank/DDBJ whole genome shotgun (WGS) entry which is preliminary data.</text>
</comment>
<evidence type="ECO:0000313" key="1">
    <source>
        <dbReference type="EMBL" id="KPI83989.1"/>
    </source>
</evidence>
<sequence length="296" mass="33417">MPVFSDDTATLQDEWMAELGGTVSELQSVVDEACRHHEGYLAALSRMGGLYAHCGRLMVRANNPNLAMHHQIDAAADARRVVSQLKLSIEQWRDSSDELALRAFLQNQREQWKMWEDEVRHSFEHNKQRKSQSATIDEVRRNSKRFEKSNPVLAKDLKLQLQQLEAARQSMDTRVRRDLAESVKLCSRDLIKFGTHFIDNMSKSGQACAVSFQPIGFSDVDLSPPKKPSTSTTRRNIPQDTVLGVVLHRPSPRDVVDGSVDSVDGVSYTRSYTYQRDATMSSPTVESSCYRDPCAT</sequence>
<gene>
    <name evidence="1" type="ORF">ABL78_6964</name>
</gene>
<reference evidence="1 2" key="1">
    <citation type="journal article" date="2015" name="PLoS Pathog.">
        <title>Leptomonas seymouri: Adaptations to the Dixenous Life Cycle Analyzed by Genome Sequencing, Transcriptome Profiling and Co-infection with Leishmania donovani.</title>
        <authorList>
            <person name="Kraeva N."/>
            <person name="Butenko A."/>
            <person name="Hlavacova J."/>
            <person name="Kostygov A."/>
            <person name="Myskova J."/>
            <person name="Grybchuk D."/>
            <person name="Lestinova T."/>
            <person name="Votypka J."/>
            <person name="Volf P."/>
            <person name="Opperdoes F."/>
            <person name="Flegontov P."/>
            <person name="Lukes J."/>
            <person name="Yurchenko V."/>
        </authorList>
    </citation>
    <scope>NUCLEOTIDE SEQUENCE [LARGE SCALE GENOMIC DNA]</scope>
    <source>
        <strain evidence="1 2">ATCC 30220</strain>
    </source>
</reference>
<dbReference type="OrthoDB" id="10399815at2759"/>
<dbReference type="AlphaFoldDB" id="A0A0N0P3D2"/>
<keyword evidence="2" id="KW-1185">Reference proteome</keyword>
<organism evidence="1 2">
    <name type="scientific">Leptomonas seymouri</name>
    <dbReference type="NCBI Taxonomy" id="5684"/>
    <lineage>
        <taxon>Eukaryota</taxon>
        <taxon>Discoba</taxon>
        <taxon>Euglenozoa</taxon>
        <taxon>Kinetoplastea</taxon>
        <taxon>Metakinetoplastina</taxon>
        <taxon>Trypanosomatida</taxon>
        <taxon>Trypanosomatidae</taxon>
        <taxon>Leishmaniinae</taxon>
        <taxon>Leptomonas</taxon>
    </lineage>
</organism>